<proteinExistence type="predicted"/>
<dbReference type="EMBL" id="VIEB01000589">
    <property type="protein sequence ID" value="TQD85618.1"/>
    <property type="molecule type" value="Genomic_DNA"/>
</dbReference>
<comment type="caution">
    <text evidence="2">The sequence shown here is derived from an EMBL/GenBank/DDBJ whole genome shotgun (WGS) entry which is preliminary data.</text>
</comment>
<keyword evidence="3" id="KW-1185">Reference proteome</keyword>
<organism evidence="2 3">
    <name type="scientific">Malus baccata</name>
    <name type="common">Siberian crab apple</name>
    <name type="synonym">Pyrus baccata</name>
    <dbReference type="NCBI Taxonomy" id="106549"/>
    <lineage>
        <taxon>Eukaryota</taxon>
        <taxon>Viridiplantae</taxon>
        <taxon>Streptophyta</taxon>
        <taxon>Embryophyta</taxon>
        <taxon>Tracheophyta</taxon>
        <taxon>Spermatophyta</taxon>
        <taxon>Magnoliopsida</taxon>
        <taxon>eudicotyledons</taxon>
        <taxon>Gunneridae</taxon>
        <taxon>Pentapetalae</taxon>
        <taxon>rosids</taxon>
        <taxon>fabids</taxon>
        <taxon>Rosales</taxon>
        <taxon>Rosaceae</taxon>
        <taxon>Amygdaloideae</taxon>
        <taxon>Maleae</taxon>
        <taxon>Malus</taxon>
    </lineage>
</organism>
<accession>A0A540LGK6</accession>
<reference evidence="2 3" key="1">
    <citation type="journal article" date="2019" name="G3 (Bethesda)">
        <title>Sequencing of a Wild Apple (Malus baccata) Genome Unravels the Differences Between Cultivated and Wild Apple Species Regarding Disease Resistance and Cold Tolerance.</title>
        <authorList>
            <person name="Chen X."/>
        </authorList>
    </citation>
    <scope>NUCLEOTIDE SEQUENCE [LARGE SCALE GENOMIC DNA]</scope>
    <source>
        <strain evidence="3">cv. Shandingzi</strain>
        <tissue evidence="2">Leaves</tissue>
    </source>
</reference>
<sequence length="399" mass="46146">MEEDSIEDLLSRATKYALEAGCIRVRRKERVTRCVSLHLQTIFDQLVSLYIPLFQCQWRRLKYLFEEPALLPSGVTPLIHATRCYISAWIHDLYVSNREAVQTLCCLTFLKHYSHEEVYCSSEYDAFLIHLNADIRPTHIKGTPEDTVYVPVLSDSPAWGTANPFNIENFVLDRNLVQGIIANMKRYWRTSTVGSDNLGRPFWLLDWHEDCECCAWFPREGNYTMEDVLVAYILGAACTPNLGFRDVDDWQNGIVPENVNPLSYDRVKDRHFYGGYEVRTIERRQIVVKLDEETLDRVLEDHRFYSGYVVGDGKQRQIPIFVRGTTQGPPPNKRKKTKDKVSVSNAAIQTGSESFKAEASTTVDQFQIVDWTYYHRVILSMDSDTRSQSLWEIVQTLDC</sequence>
<evidence type="ECO:0000313" key="3">
    <source>
        <dbReference type="Proteomes" id="UP000315295"/>
    </source>
</evidence>
<name>A0A540LGK6_MALBA</name>
<evidence type="ECO:0000256" key="1">
    <source>
        <dbReference type="SAM" id="MobiDB-lite"/>
    </source>
</evidence>
<evidence type="ECO:0000313" key="2">
    <source>
        <dbReference type="EMBL" id="TQD85618.1"/>
    </source>
</evidence>
<protein>
    <submittedName>
        <fullName evidence="2">Uncharacterized protein</fullName>
    </submittedName>
</protein>
<dbReference type="Proteomes" id="UP000315295">
    <property type="component" value="Unassembled WGS sequence"/>
</dbReference>
<feature type="region of interest" description="Disordered" evidence="1">
    <location>
        <begin position="323"/>
        <end position="342"/>
    </location>
</feature>
<dbReference type="AlphaFoldDB" id="A0A540LGK6"/>
<gene>
    <name evidence="2" type="ORF">C1H46_028792</name>
</gene>